<dbReference type="EMBL" id="AAOG01000002">
    <property type="protein sequence ID" value="EAR12789.1"/>
    <property type="molecule type" value="Genomic_DNA"/>
</dbReference>
<dbReference type="Pfam" id="PF02230">
    <property type="entry name" value="Abhydrolase_2"/>
    <property type="match status" value="1"/>
</dbReference>
<dbReference type="eggNOG" id="COG0400">
    <property type="taxonomic scope" value="Bacteria"/>
</dbReference>
<comment type="caution">
    <text evidence="4">The sequence shown here is derived from an EMBL/GenBank/DDBJ whole genome shotgun (WGS) entry which is preliminary data.</text>
</comment>
<dbReference type="PANTHER" id="PTHR10655:SF17">
    <property type="entry name" value="LYSOPHOSPHOLIPASE-LIKE PROTEIN 1"/>
    <property type="match status" value="1"/>
</dbReference>
<dbReference type="RefSeq" id="WP_004570457.1">
    <property type="nucleotide sequence ID" value="NZ_CH724148.1"/>
</dbReference>
<dbReference type="AlphaFoldDB" id="A4C046"/>
<keyword evidence="2" id="KW-0378">Hydrolase</keyword>
<gene>
    <name evidence="4" type="ORF">PI23P_09185</name>
</gene>
<protein>
    <submittedName>
        <fullName evidence="4">Serine esterase</fullName>
    </submittedName>
</protein>
<dbReference type="GO" id="GO:0016787">
    <property type="term" value="F:hydrolase activity"/>
    <property type="evidence" value="ECO:0007669"/>
    <property type="project" value="UniProtKB-KW"/>
</dbReference>
<evidence type="ECO:0000313" key="5">
    <source>
        <dbReference type="Proteomes" id="UP000003053"/>
    </source>
</evidence>
<accession>A4C046</accession>
<evidence type="ECO:0000256" key="2">
    <source>
        <dbReference type="ARBA" id="ARBA00022801"/>
    </source>
</evidence>
<dbReference type="InterPro" id="IPR029058">
    <property type="entry name" value="AB_hydrolase_fold"/>
</dbReference>
<evidence type="ECO:0000259" key="3">
    <source>
        <dbReference type="Pfam" id="PF02230"/>
    </source>
</evidence>
<name>A4C046_9FLAO</name>
<dbReference type="HOGENOM" id="CLU_049413_5_3_10"/>
<dbReference type="Gene3D" id="3.40.50.1820">
    <property type="entry name" value="alpha/beta hydrolase"/>
    <property type="match status" value="1"/>
</dbReference>
<dbReference type="OrthoDB" id="9795555at2"/>
<sequence length="218" mass="24748">MSDLHYIVRTPKITIENPPLLILLHGYGSNEEDLFSFAEELPEELLIVSPQAPLSMGFGSYAWYTINFDEINGKFSDLKEAKESVDKIALFVDVIKKKYNTDADQTFLLGFSQGAILSYSLSFFYPNKIQHVIALSGYINTELLPENISSEIKTDYYCSHGTVDQVLPIAWARNSKPFLEALKLNTEYSEYNVGHGVAPQNFYSFKKWITARLLPVKN</sequence>
<evidence type="ECO:0000313" key="4">
    <source>
        <dbReference type="EMBL" id="EAR12789.1"/>
    </source>
</evidence>
<dbReference type="SUPFAM" id="SSF53474">
    <property type="entry name" value="alpha/beta-Hydrolases"/>
    <property type="match status" value="1"/>
</dbReference>
<proteinExistence type="inferred from homology"/>
<keyword evidence="5" id="KW-1185">Reference proteome</keyword>
<dbReference type="InterPro" id="IPR050565">
    <property type="entry name" value="LYPA1-2/EST-like"/>
</dbReference>
<comment type="similarity">
    <text evidence="1">Belongs to the AB hydrolase superfamily. AB hydrolase 2 family.</text>
</comment>
<organism evidence="4 5">
    <name type="scientific">Polaribacter irgensii 23-P</name>
    <dbReference type="NCBI Taxonomy" id="313594"/>
    <lineage>
        <taxon>Bacteria</taxon>
        <taxon>Pseudomonadati</taxon>
        <taxon>Bacteroidota</taxon>
        <taxon>Flavobacteriia</taxon>
        <taxon>Flavobacteriales</taxon>
        <taxon>Flavobacteriaceae</taxon>
    </lineage>
</organism>
<dbReference type="STRING" id="313594.PI23P_09185"/>
<dbReference type="PANTHER" id="PTHR10655">
    <property type="entry name" value="LYSOPHOSPHOLIPASE-RELATED"/>
    <property type="match status" value="1"/>
</dbReference>
<dbReference type="Proteomes" id="UP000003053">
    <property type="component" value="Unassembled WGS sequence"/>
</dbReference>
<evidence type="ECO:0000256" key="1">
    <source>
        <dbReference type="ARBA" id="ARBA00006499"/>
    </source>
</evidence>
<reference evidence="4 5" key="1">
    <citation type="submission" date="2006-02" db="EMBL/GenBank/DDBJ databases">
        <authorList>
            <person name="Murray A."/>
            <person name="Staley J."/>
            <person name="Ferriera S."/>
            <person name="Johnson J."/>
            <person name="Kravitz S."/>
            <person name="Halpern A."/>
            <person name="Remington K."/>
            <person name="Beeson K."/>
            <person name="Tran B."/>
            <person name="Rogers Y.-H."/>
            <person name="Friedman R."/>
            <person name="Venter J.C."/>
        </authorList>
    </citation>
    <scope>NUCLEOTIDE SEQUENCE [LARGE SCALE GENOMIC DNA]</scope>
    <source>
        <strain evidence="4 5">23-P</strain>
    </source>
</reference>
<feature type="domain" description="Phospholipase/carboxylesterase/thioesterase" evidence="3">
    <location>
        <begin position="19"/>
        <end position="210"/>
    </location>
</feature>
<dbReference type="InterPro" id="IPR003140">
    <property type="entry name" value="PLipase/COase/thioEstase"/>
</dbReference>